<protein>
    <submittedName>
        <fullName evidence="2">Uncharacterized protein</fullName>
    </submittedName>
</protein>
<feature type="signal peptide" evidence="1">
    <location>
        <begin position="1"/>
        <end position="21"/>
    </location>
</feature>
<evidence type="ECO:0000313" key="3">
    <source>
        <dbReference type="Proteomes" id="UP000053144"/>
    </source>
</evidence>
<proteinExistence type="predicted"/>
<reference evidence="3" key="1">
    <citation type="journal article" date="2015" name="Proc. Natl. Acad. Sci. U.S.A.">
        <title>Genome sequencing of adzuki bean (Vigna angularis) provides insight into high starch and low fat accumulation and domestication.</title>
        <authorList>
            <person name="Yang K."/>
            <person name="Tian Z."/>
            <person name="Chen C."/>
            <person name="Luo L."/>
            <person name="Zhao B."/>
            <person name="Wang Z."/>
            <person name="Yu L."/>
            <person name="Li Y."/>
            <person name="Sun Y."/>
            <person name="Li W."/>
            <person name="Chen Y."/>
            <person name="Li Y."/>
            <person name="Zhang Y."/>
            <person name="Ai D."/>
            <person name="Zhao J."/>
            <person name="Shang C."/>
            <person name="Ma Y."/>
            <person name="Wu B."/>
            <person name="Wang M."/>
            <person name="Gao L."/>
            <person name="Sun D."/>
            <person name="Zhang P."/>
            <person name="Guo F."/>
            <person name="Wang W."/>
            <person name="Li Y."/>
            <person name="Wang J."/>
            <person name="Varshney R.K."/>
            <person name="Wang J."/>
            <person name="Ling H.Q."/>
            <person name="Wan P."/>
        </authorList>
    </citation>
    <scope>NUCLEOTIDE SEQUENCE</scope>
    <source>
        <strain evidence="3">cv. Jingnong 6</strain>
    </source>
</reference>
<dbReference type="AlphaFoldDB" id="A0A0L9TM81"/>
<gene>
    <name evidence="2" type="ORF">LR48_Vigan01g122000</name>
</gene>
<dbReference type="EMBL" id="CM003371">
    <property type="protein sequence ID" value="KOM31665.1"/>
    <property type="molecule type" value="Genomic_DNA"/>
</dbReference>
<dbReference type="Gramene" id="KOM31665">
    <property type="protein sequence ID" value="KOM31665"/>
    <property type="gene ID" value="LR48_Vigan01g122000"/>
</dbReference>
<dbReference type="Proteomes" id="UP000053144">
    <property type="component" value="Chromosome 1"/>
</dbReference>
<name>A0A0L9TM81_PHAAN</name>
<evidence type="ECO:0000256" key="1">
    <source>
        <dbReference type="SAM" id="SignalP"/>
    </source>
</evidence>
<organism evidence="2 3">
    <name type="scientific">Phaseolus angularis</name>
    <name type="common">Azuki bean</name>
    <name type="synonym">Vigna angularis</name>
    <dbReference type="NCBI Taxonomy" id="3914"/>
    <lineage>
        <taxon>Eukaryota</taxon>
        <taxon>Viridiplantae</taxon>
        <taxon>Streptophyta</taxon>
        <taxon>Embryophyta</taxon>
        <taxon>Tracheophyta</taxon>
        <taxon>Spermatophyta</taxon>
        <taxon>Magnoliopsida</taxon>
        <taxon>eudicotyledons</taxon>
        <taxon>Gunneridae</taxon>
        <taxon>Pentapetalae</taxon>
        <taxon>rosids</taxon>
        <taxon>fabids</taxon>
        <taxon>Fabales</taxon>
        <taxon>Fabaceae</taxon>
        <taxon>Papilionoideae</taxon>
        <taxon>50 kb inversion clade</taxon>
        <taxon>NPAAA clade</taxon>
        <taxon>indigoferoid/millettioid clade</taxon>
        <taxon>Phaseoleae</taxon>
        <taxon>Vigna</taxon>
    </lineage>
</organism>
<accession>A0A0L9TM81</accession>
<sequence length="220" mass="24476">MWMTKWIWGFCFLVCSTTSNCSLGKKRPKEREHLDGNSGVVEASPVNIAPISAGLQPQPLGEVFGGQPDLLRRRRCSACRHITLPPSANSNHCDLHAFMASLLPSIPNPPLYLPHSKPQNLTNLTAKQFSHNHFSLLYEDGRIREAEDSLSEMQWRNLQVGPDVYGTLLKGCVYEARTSSPGPPLSGCTRERAIAKKHFWVTLKCKTMGSYLTTSLCPIL</sequence>
<evidence type="ECO:0000313" key="2">
    <source>
        <dbReference type="EMBL" id="KOM31665.1"/>
    </source>
</evidence>
<keyword evidence="1" id="KW-0732">Signal</keyword>
<feature type="chain" id="PRO_5005594913" evidence="1">
    <location>
        <begin position="22"/>
        <end position="220"/>
    </location>
</feature>